<keyword evidence="1" id="KW-1133">Transmembrane helix</keyword>
<dbReference type="InterPro" id="IPR036596">
    <property type="entry name" value="Cyt-C_aa3_sf"/>
</dbReference>
<protein>
    <recommendedName>
        <fullName evidence="2">Cytochrome c oxidase subunit IV bacterial aa3 type domain-containing protein</fullName>
    </recommendedName>
</protein>
<reference evidence="3 4" key="1">
    <citation type="submission" date="2014-09" db="EMBL/GenBank/DDBJ databases">
        <title>Genome sequencing of Methyloceanibacter caenitepidi Gela4.</title>
        <authorList>
            <person name="Takeuchi M."/>
            <person name="Susumu S."/>
            <person name="Kamagata Y."/>
            <person name="Oshima K."/>
            <person name="Hattori M."/>
            <person name="Iwasaki W."/>
        </authorList>
    </citation>
    <scope>NUCLEOTIDE SEQUENCE [LARGE SCALE GENOMIC DNA]</scope>
    <source>
        <strain evidence="3 4">Gela4</strain>
    </source>
</reference>
<evidence type="ECO:0000256" key="1">
    <source>
        <dbReference type="SAM" id="Phobius"/>
    </source>
</evidence>
<dbReference type="InterPro" id="IPR012422">
    <property type="entry name" value="Cyt_c_oxidase_su4_bac-aa3"/>
</dbReference>
<evidence type="ECO:0000313" key="4">
    <source>
        <dbReference type="Proteomes" id="UP000031643"/>
    </source>
</evidence>
<keyword evidence="4" id="KW-1185">Reference proteome</keyword>
<evidence type="ECO:0000259" key="2">
    <source>
        <dbReference type="Pfam" id="PF07835"/>
    </source>
</evidence>
<dbReference type="Pfam" id="PF07835">
    <property type="entry name" value="COX4_pro_2"/>
    <property type="match status" value="1"/>
</dbReference>
<dbReference type="AlphaFoldDB" id="A0A0A8K6D7"/>
<keyword evidence="1" id="KW-0472">Membrane</keyword>
<dbReference type="HOGENOM" id="CLU_174805_2_1_5"/>
<evidence type="ECO:0000313" key="3">
    <source>
        <dbReference type="EMBL" id="BAQ18508.1"/>
    </source>
</evidence>
<dbReference type="Gene3D" id="1.20.5.160">
    <property type="entry name" value="Bacterial aa3 type cytochrome c oxidase subunit IV"/>
    <property type="match status" value="1"/>
</dbReference>
<gene>
    <name evidence="3" type="ORF">GL4_3076</name>
</gene>
<keyword evidence="1" id="KW-0812">Transmembrane</keyword>
<name>A0A0A8K6D7_9HYPH</name>
<accession>A0A0A8K6D7</accession>
<feature type="domain" description="Cytochrome c oxidase subunit IV bacterial aa3 type" evidence="2">
    <location>
        <begin position="11"/>
        <end position="46"/>
    </location>
</feature>
<dbReference type="KEGG" id="mcg:GL4_3076"/>
<dbReference type="Proteomes" id="UP000031643">
    <property type="component" value="Chromosome"/>
</dbReference>
<feature type="transmembrane region" description="Helical" evidence="1">
    <location>
        <begin position="20"/>
        <end position="46"/>
    </location>
</feature>
<organism evidence="3 4">
    <name type="scientific">Methyloceanibacter caenitepidi</name>
    <dbReference type="NCBI Taxonomy" id="1384459"/>
    <lineage>
        <taxon>Bacteria</taxon>
        <taxon>Pseudomonadati</taxon>
        <taxon>Pseudomonadota</taxon>
        <taxon>Alphaproteobacteria</taxon>
        <taxon>Hyphomicrobiales</taxon>
        <taxon>Hyphomicrobiaceae</taxon>
        <taxon>Methyloceanibacter</taxon>
    </lineage>
</organism>
<dbReference type="EMBL" id="AP014648">
    <property type="protein sequence ID" value="BAQ18508.1"/>
    <property type="molecule type" value="Genomic_DNA"/>
</dbReference>
<sequence>MHIDPKEGHPDMDYAEHLGTYKLFCGLFFWGTLACVAIVAGMGFFLT</sequence>
<dbReference type="PROSITE" id="PS51257">
    <property type="entry name" value="PROKAR_LIPOPROTEIN"/>
    <property type="match status" value="1"/>
</dbReference>
<dbReference type="RefSeq" id="WP_244462632.1">
    <property type="nucleotide sequence ID" value="NZ_AP014648.1"/>
</dbReference>
<dbReference type="SUPFAM" id="SSF81469">
    <property type="entry name" value="Bacterial aa3 type cytochrome c oxidase subunit IV"/>
    <property type="match status" value="1"/>
</dbReference>
<proteinExistence type="predicted"/>
<dbReference type="STRING" id="1384459.GL4_3076"/>